<comment type="caution">
    <text evidence="1">The sequence shown here is derived from an EMBL/GenBank/DDBJ whole genome shotgun (WGS) entry which is preliminary data.</text>
</comment>
<dbReference type="InterPro" id="IPR016039">
    <property type="entry name" value="Thiolase-like"/>
</dbReference>
<reference evidence="3 4" key="2">
    <citation type="submission" date="2019-06" db="EMBL/GenBank/DDBJ databases">
        <title>Co-occurence of chitin degradation, pigmentation and bioactivity in marine Pseudoalteromonas.</title>
        <authorList>
            <person name="Sonnenschein E.C."/>
            <person name="Bech P.K."/>
        </authorList>
    </citation>
    <scope>NUCLEOTIDE SEQUENCE [LARGE SCALE GENOMIC DNA]</scope>
    <source>
        <strain evidence="4">S3790</strain>
        <strain evidence="2 3">S3895</strain>
    </source>
</reference>
<evidence type="ECO:0000313" key="2">
    <source>
        <dbReference type="EMBL" id="TMO71322.1"/>
    </source>
</evidence>
<name>A0A5S3VFF1_9GAMM</name>
<gene>
    <name evidence="1" type="ORF">CWC19_00225</name>
    <name evidence="2" type="ORF">CWC20_17800</name>
</gene>
<reference evidence="1" key="3">
    <citation type="submission" date="2019-09" db="EMBL/GenBank/DDBJ databases">
        <title>Co-occurence of chitin degradation, pigmentation and bioactivity in marine Pseudoalteromonas.</title>
        <authorList>
            <person name="Sonnenschein E.C."/>
            <person name="Bech P.K."/>
        </authorList>
    </citation>
    <scope>NUCLEOTIDE SEQUENCE</scope>
    <source>
        <strain evidence="1">S3790</strain>
    </source>
</reference>
<keyword evidence="3" id="KW-1185">Reference proteome</keyword>
<proteinExistence type="predicted"/>
<evidence type="ECO:0000313" key="4">
    <source>
        <dbReference type="Proteomes" id="UP000307217"/>
    </source>
</evidence>
<dbReference type="Gene3D" id="3.40.47.10">
    <property type="match status" value="1"/>
</dbReference>
<accession>A0A5S3VFF1</accession>
<dbReference type="Proteomes" id="UP000307164">
    <property type="component" value="Unassembled WGS sequence"/>
</dbReference>
<organism evidence="1 4">
    <name type="scientific">Pseudoalteromonas aurantia</name>
    <dbReference type="NCBI Taxonomy" id="43654"/>
    <lineage>
        <taxon>Bacteria</taxon>
        <taxon>Pseudomonadati</taxon>
        <taxon>Pseudomonadota</taxon>
        <taxon>Gammaproteobacteria</taxon>
        <taxon>Alteromonadales</taxon>
        <taxon>Pseudoalteromonadaceae</taxon>
        <taxon>Pseudoalteromonas</taxon>
    </lineage>
</organism>
<dbReference type="AlphaFoldDB" id="A0A5S3VFF1"/>
<evidence type="ECO:0000313" key="3">
    <source>
        <dbReference type="Proteomes" id="UP000307164"/>
    </source>
</evidence>
<protein>
    <submittedName>
        <fullName evidence="1">Uncharacterized protein</fullName>
    </submittedName>
</protein>
<dbReference type="Proteomes" id="UP000307217">
    <property type="component" value="Unassembled WGS sequence"/>
</dbReference>
<dbReference type="OrthoDB" id="6308445at2"/>
<dbReference type="EMBL" id="PNBW01000108">
    <property type="protein sequence ID" value="TMO71322.1"/>
    <property type="molecule type" value="Genomic_DNA"/>
</dbReference>
<dbReference type="SUPFAM" id="SSF53901">
    <property type="entry name" value="Thiolase-like"/>
    <property type="match status" value="1"/>
</dbReference>
<dbReference type="RefSeq" id="WP_138589443.1">
    <property type="nucleotide sequence ID" value="NZ_PNBW01000108.1"/>
</dbReference>
<evidence type="ECO:0000313" key="1">
    <source>
        <dbReference type="EMBL" id="TMO70707.1"/>
    </source>
</evidence>
<dbReference type="EMBL" id="PNBX01000001">
    <property type="protein sequence ID" value="TMO70707.1"/>
    <property type="molecule type" value="Genomic_DNA"/>
</dbReference>
<sequence>MIQYVQNNAQVMALSAQLLPPEGSRLTCIDYLSDVLPGLLAECRIDPNKIDLILTLSTSTDHLVEKTQIHTPRLGYPVQHYMMASNAFVLDLQDTAWSQALEVANGYLAGTDMQYVLVVEANSFPVEQANSRFHGARALMVAKSAEVSQASLGIHELVDCSPMTLVYEGEKITLSAYNPLLFSKLIAGFEPLIDGFTNIDKPMLLDLPPDLQPQVSAELTVQYPHIRWWDWNAARRGAEDVIWVSYEPFRHRLVARETCIQGDRL</sequence>
<reference evidence="3 4" key="1">
    <citation type="submission" date="2018-01" db="EMBL/GenBank/DDBJ databases">
        <authorList>
            <person name="Paulsen S."/>
            <person name="Gram L.K."/>
        </authorList>
    </citation>
    <scope>NUCLEOTIDE SEQUENCE [LARGE SCALE GENOMIC DNA]</scope>
    <source>
        <strain evidence="1 4">S3790</strain>
        <strain evidence="2 3">S3895</strain>
    </source>
</reference>
<dbReference type="GO" id="GO:0016746">
    <property type="term" value="F:acyltransferase activity"/>
    <property type="evidence" value="ECO:0007669"/>
    <property type="project" value="InterPro"/>
</dbReference>